<keyword evidence="9" id="KW-0472">Membrane</keyword>
<dbReference type="CDD" id="cd16917">
    <property type="entry name" value="HATPase_UhpB-NarQ-NarX-like"/>
    <property type="match status" value="1"/>
</dbReference>
<dbReference type="SMART" id="SM00387">
    <property type="entry name" value="HATPase_c"/>
    <property type="match status" value="1"/>
</dbReference>
<dbReference type="Gene3D" id="1.20.5.1930">
    <property type="match status" value="1"/>
</dbReference>
<feature type="transmembrane region" description="Helical" evidence="9">
    <location>
        <begin position="21"/>
        <end position="42"/>
    </location>
</feature>
<evidence type="ECO:0000256" key="2">
    <source>
        <dbReference type="ARBA" id="ARBA00012438"/>
    </source>
</evidence>
<reference evidence="12" key="1">
    <citation type="submission" date="2023-07" db="EMBL/GenBank/DDBJ databases">
        <title>30 novel species of actinomycetes from the DSMZ collection.</title>
        <authorList>
            <person name="Nouioui I."/>
        </authorList>
    </citation>
    <scope>NUCLEOTIDE SEQUENCE [LARGE SCALE GENOMIC DNA]</scope>
    <source>
        <strain evidence="12">DSM 45834</strain>
    </source>
</reference>
<evidence type="ECO:0000256" key="1">
    <source>
        <dbReference type="ARBA" id="ARBA00000085"/>
    </source>
</evidence>
<dbReference type="InterPro" id="IPR036890">
    <property type="entry name" value="HATPase_C_sf"/>
</dbReference>
<dbReference type="Gene3D" id="3.30.565.10">
    <property type="entry name" value="Histidine kinase-like ATPase, C-terminal domain"/>
    <property type="match status" value="1"/>
</dbReference>
<keyword evidence="7" id="KW-0067">ATP-binding</keyword>
<dbReference type="Pfam" id="PF02518">
    <property type="entry name" value="HATPase_c"/>
    <property type="match status" value="1"/>
</dbReference>
<gene>
    <name evidence="11" type="ORF">RM445_28620</name>
</gene>
<comment type="catalytic activity">
    <reaction evidence="1">
        <text>ATP + protein L-histidine = ADP + protein N-phospho-L-histidine.</text>
        <dbReference type="EC" id="2.7.13.3"/>
    </reaction>
</comment>
<feature type="domain" description="Histidine kinase/HSP90-like ATPase" evidence="10">
    <location>
        <begin position="474"/>
        <end position="564"/>
    </location>
</feature>
<dbReference type="SUPFAM" id="SSF55874">
    <property type="entry name" value="ATPase domain of HSP90 chaperone/DNA topoisomerase II/histidine kinase"/>
    <property type="match status" value="1"/>
</dbReference>
<feature type="transmembrane region" description="Helical" evidence="9">
    <location>
        <begin position="77"/>
        <end position="95"/>
    </location>
</feature>
<dbReference type="Pfam" id="PF07730">
    <property type="entry name" value="HisKA_3"/>
    <property type="match status" value="1"/>
</dbReference>
<keyword evidence="8" id="KW-0902">Two-component regulatory system</keyword>
<proteinExistence type="predicted"/>
<evidence type="ECO:0000256" key="4">
    <source>
        <dbReference type="ARBA" id="ARBA00022679"/>
    </source>
</evidence>
<dbReference type="PANTHER" id="PTHR24421:SF10">
    <property type="entry name" value="NITRATE_NITRITE SENSOR PROTEIN NARQ"/>
    <property type="match status" value="1"/>
</dbReference>
<keyword evidence="6 11" id="KW-0418">Kinase</keyword>
<evidence type="ECO:0000313" key="11">
    <source>
        <dbReference type="EMBL" id="MDT0353469.1"/>
    </source>
</evidence>
<dbReference type="PANTHER" id="PTHR24421">
    <property type="entry name" value="NITRATE/NITRITE SENSOR PROTEIN NARX-RELATED"/>
    <property type="match status" value="1"/>
</dbReference>
<feature type="transmembrane region" description="Helical" evidence="9">
    <location>
        <begin position="239"/>
        <end position="258"/>
    </location>
</feature>
<feature type="transmembrane region" description="Helical" evidence="9">
    <location>
        <begin position="174"/>
        <end position="195"/>
    </location>
</feature>
<evidence type="ECO:0000256" key="3">
    <source>
        <dbReference type="ARBA" id="ARBA00022553"/>
    </source>
</evidence>
<dbReference type="GO" id="GO:0016301">
    <property type="term" value="F:kinase activity"/>
    <property type="evidence" value="ECO:0007669"/>
    <property type="project" value="UniProtKB-KW"/>
</dbReference>
<evidence type="ECO:0000256" key="7">
    <source>
        <dbReference type="ARBA" id="ARBA00022840"/>
    </source>
</evidence>
<evidence type="ECO:0000259" key="10">
    <source>
        <dbReference type="SMART" id="SM00387"/>
    </source>
</evidence>
<dbReference type="InterPro" id="IPR050482">
    <property type="entry name" value="Sensor_HK_TwoCompSys"/>
</dbReference>
<keyword evidence="9" id="KW-0812">Transmembrane</keyword>
<feature type="transmembrane region" description="Helical" evidence="9">
    <location>
        <begin position="207"/>
        <end position="227"/>
    </location>
</feature>
<protein>
    <recommendedName>
        <fullName evidence="2">histidine kinase</fullName>
        <ecNumber evidence="2">2.7.13.3</ecNumber>
    </recommendedName>
</protein>
<sequence>MEEAPAESFRRRPAGSAVRPALVLLGAAAAALAVAVAFVAVAGPVEPAWYGTLFPAVGTAYVGSGLLAWYRRPANRVGPLLVAAGVVMYLAGFELTGTPVLIAIGLVFSLAPIAVILHLLLAFPTGRLTTRAARALAVAGYVVVVGTDVVRYSLTPGVPFAVGDAPAVVAAIGLTQRIGTIVIILATSALLVHRFRLAMPTQRRTLAPLYAFGILTIGYIVFAANVLPPLLGLDLSTVAATQVIAIGLIPFAFAVGVLRGGFARTAALEDLGLWLARGDRDPEAVRGAVAETLGDPDARLVFRIDDGYVDAGGNTAEPAPGRATARVRLHGAEIGAIVHDPALVPDSAHVDAVCGTIAIALDRQRLVAELRASRARVTEAADAERRAIARDLHDGIQGRLVLLRLQAAGSVDAGPGDVLAGLDRAIDELRQLVHGVMPAMLVENGLGAAVEDLADRLPVRTAVDVRVHNDLPPVVQSTAYFVVAEALTNAIKHAGASQLDVRVRRDDADVHIEVCDDGCGGARVGGQGGLRGVRDRVEALGGRFEVADLPGGGTRLCGRLPCAS</sequence>
<name>A0ABU2NLI1_9PSEU</name>
<comment type="caution">
    <text evidence="11">The sequence shown here is derived from an EMBL/GenBank/DDBJ whole genome shotgun (WGS) entry which is preliminary data.</text>
</comment>
<dbReference type="InterPro" id="IPR011712">
    <property type="entry name" value="Sig_transdc_His_kin_sub3_dim/P"/>
</dbReference>
<dbReference type="EC" id="2.7.13.3" evidence="2"/>
<feature type="transmembrane region" description="Helical" evidence="9">
    <location>
        <begin position="48"/>
        <end position="70"/>
    </location>
</feature>
<organism evidence="11 12">
    <name type="scientific">Pseudonocardia charpentierae</name>
    <dbReference type="NCBI Taxonomy" id="3075545"/>
    <lineage>
        <taxon>Bacteria</taxon>
        <taxon>Bacillati</taxon>
        <taxon>Actinomycetota</taxon>
        <taxon>Actinomycetes</taxon>
        <taxon>Pseudonocardiales</taxon>
        <taxon>Pseudonocardiaceae</taxon>
        <taxon>Pseudonocardia</taxon>
    </lineage>
</organism>
<feature type="transmembrane region" description="Helical" evidence="9">
    <location>
        <begin position="101"/>
        <end position="123"/>
    </location>
</feature>
<evidence type="ECO:0000256" key="6">
    <source>
        <dbReference type="ARBA" id="ARBA00022777"/>
    </source>
</evidence>
<keyword evidence="3" id="KW-0597">Phosphoprotein</keyword>
<accession>A0ABU2NLI1</accession>
<keyword evidence="12" id="KW-1185">Reference proteome</keyword>
<evidence type="ECO:0000256" key="5">
    <source>
        <dbReference type="ARBA" id="ARBA00022741"/>
    </source>
</evidence>
<dbReference type="EMBL" id="JAVREJ010000033">
    <property type="protein sequence ID" value="MDT0353469.1"/>
    <property type="molecule type" value="Genomic_DNA"/>
</dbReference>
<dbReference type="InterPro" id="IPR003594">
    <property type="entry name" value="HATPase_dom"/>
</dbReference>
<feature type="transmembrane region" description="Helical" evidence="9">
    <location>
        <begin position="135"/>
        <end position="154"/>
    </location>
</feature>
<evidence type="ECO:0000256" key="8">
    <source>
        <dbReference type="ARBA" id="ARBA00023012"/>
    </source>
</evidence>
<evidence type="ECO:0000256" key="9">
    <source>
        <dbReference type="SAM" id="Phobius"/>
    </source>
</evidence>
<dbReference type="RefSeq" id="WP_311559982.1">
    <property type="nucleotide sequence ID" value="NZ_JAVREJ010000033.1"/>
</dbReference>
<dbReference type="Proteomes" id="UP001183202">
    <property type="component" value="Unassembled WGS sequence"/>
</dbReference>
<keyword evidence="5" id="KW-0547">Nucleotide-binding</keyword>
<evidence type="ECO:0000313" key="12">
    <source>
        <dbReference type="Proteomes" id="UP001183202"/>
    </source>
</evidence>
<keyword evidence="4" id="KW-0808">Transferase</keyword>
<keyword evidence="9" id="KW-1133">Transmembrane helix</keyword>